<keyword evidence="5 18" id="KW-0444">Lipid biosynthesis</keyword>
<accession>A0A8S3XXV1</accession>
<evidence type="ECO:0000256" key="12">
    <source>
        <dbReference type="ARBA" id="ARBA00022955"/>
    </source>
</evidence>
<dbReference type="PANTHER" id="PTHR43290:SF2">
    <property type="entry name" value="MEVALONATE KINASE"/>
    <property type="match status" value="1"/>
</dbReference>
<dbReference type="GO" id="GO:0005524">
    <property type="term" value="F:ATP binding"/>
    <property type="evidence" value="ECO:0007669"/>
    <property type="project" value="UniProtKB-KW"/>
</dbReference>
<dbReference type="InterPro" id="IPR006204">
    <property type="entry name" value="GHMP_kinase_N_dom"/>
</dbReference>
<dbReference type="Proteomes" id="UP000691718">
    <property type="component" value="Unassembled WGS sequence"/>
</dbReference>
<keyword evidence="6 18" id="KW-0808">Transferase</keyword>
<evidence type="ECO:0000256" key="6">
    <source>
        <dbReference type="ARBA" id="ARBA00022679"/>
    </source>
</evidence>
<evidence type="ECO:0000256" key="2">
    <source>
        <dbReference type="ARBA" id="ARBA00006495"/>
    </source>
</evidence>
<name>A0A8S3XXV1_PARAO</name>
<dbReference type="GO" id="GO:0005829">
    <property type="term" value="C:cytosol"/>
    <property type="evidence" value="ECO:0007669"/>
    <property type="project" value="TreeGrafter"/>
</dbReference>
<feature type="domain" description="GHMP kinase N-terminal" evidence="19">
    <location>
        <begin position="137"/>
        <end position="220"/>
    </location>
</feature>
<dbReference type="PANTHER" id="PTHR43290">
    <property type="entry name" value="MEVALONATE KINASE"/>
    <property type="match status" value="1"/>
</dbReference>
<evidence type="ECO:0000313" key="22">
    <source>
        <dbReference type="Proteomes" id="UP000691718"/>
    </source>
</evidence>
<evidence type="ECO:0000256" key="9">
    <source>
        <dbReference type="ARBA" id="ARBA00022777"/>
    </source>
</evidence>
<evidence type="ECO:0000259" key="19">
    <source>
        <dbReference type="Pfam" id="PF00288"/>
    </source>
</evidence>
<evidence type="ECO:0000256" key="7">
    <source>
        <dbReference type="ARBA" id="ARBA00022723"/>
    </source>
</evidence>
<dbReference type="AlphaFoldDB" id="A0A8S3XXV1"/>
<dbReference type="NCBIfam" id="TIGR00549">
    <property type="entry name" value="mevalon_kin"/>
    <property type="match status" value="1"/>
</dbReference>
<evidence type="ECO:0000256" key="16">
    <source>
        <dbReference type="ARBA" id="ARBA00023221"/>
    </source>
</evidence>
<comment type="pathway">
    <text evidence="17 18">Isoprenoid biosynthesis; isopentenyl diphosphate biosynthesis via mevalonate pathway; isopentenyl diphosphate from (R)-mevalonate: step 1/3.</text>
</comment>
<dbReference type="InterPro" id="IPR013750">
    <property type="entry name" value="GHMP_kinase_C_dom"/>
</dbReference>
<organism evidence="21 22">
    <name type="scientific">Parnassius apollo</name>
    <name type="common">Apollo butterfly</name>
    <name type="synonym">Papilio apollo</name>
    <dbReference type="NCBI Taxonomy" id="110799"/>
    <lineage>
        <taxon>Eukaryota</taxon>
        <taxon>Metazoa</taxon>
        <taxon>Ecdysozoa</taxon>
        <taxon>Arthropoda</taxon>
        <taxon>Hexapoda</taxon>
        <taxon>Insecta</taxon>
        <taxon>Pterygota</taxon>
        <taxon>Neoptera</taxon>
        <taxon>Endopterygota</taxon>
        <taxon>Lepidoptera</taxon>
        <taxon>Glossata</taxon>
        <taxon>Ditrysia</taxon>
        <taxon>Papilionoidea</taxon>
        <taxon>Papilionidae</taxon>
        <taxon>Parnassiinae</taxon>
        <taxon>Parnassini</taxon>
        <taxon>Parnassius</taxon>
        <taxon>Parnassius</taxon>
    </lineage>
</organism>
<evidence type="ECO:0000256" key="5">
    <source>
        <dbReference type="ARBA" id="ARBA00022516"/>
    </source>
</evidence>
<comment type="caution">
    <text evidence="21">The sequence shown here is derived from an EMBL/GenBank/DDBJ whole genome shotgun (WGS) entry which is preliminary data.</text>
</comment>
<evidence type="ECO:0000256" key="3">
    <source>
        <dbReference type="ARBA" id="ARBA00012103"/>
    </source>
</evidence>
<keyword evidence="7" id="KW-0479">Metal-binding</keyword>
<keyword evidence="15 18" id="KW-1207">Sterol metabolism</keyword>
<evidence type="ECO:0000256" key="14">
    <source>
        <dbReference type="ARBA" id="ARBA00023098"/>
    </source>
</evidence>
<dbReference type="EC" id="2.7.1.36" evidence="3 18"/>
<protein>
    <recommendedName>
        <fullName evidence="3 18">Mevalonate kinase</fullName>
        <shortName evidence="18">MK</shortName>
        <ecNumber evidence="3 18">2.7.1.36</ecNumber>
    </recommendedName>
</protein>
<keyword evidence="8 18" id="KW-0547">Nucleotide-binding</keyword>
<evidence type="ECO:0000256" key="15">
    <source>
        <dbReference type="ARBA" id="ARBA00023166"/>
    </source>
</evidence>
<evidence type="ECO:0000256" key="13">
    <source>
        <dbReference type="ARBA" id="ARBA00023011"/>
    </source>
</evidence>
<gene>
    <name evidence="21" type="ORF">PAPOLLO_LOCUS23837</name>
</gene>
<evidence type="ECO:0000313" key="21">
    <source>
        <dbReference type="EMBL" id="CAG5047250.1"/>
    </source>
</evidence>
<keyword evidence="22" id="KW-1185">Reference proteome</keyword>
<dbReference type="GO" id="GO:0004496">
    <property type="term" value="F:mevalonate kinase activity"/>
    <property type="evidence" value="ECO:0007669"/>
    <property type="project" value="UniProtKB-EC"/>
</dbReference>
<keyword evidence="4 18" id="KW-0963">Cytoplasm</keyword>
<proteinExistence type="inferred from homology"/>
<keyword evidence="13 18" id="KW-0756">Sterol biosynthesis</keyword>
<sequence>MEGKMIKISAPGKVILHGEHSVLYGKTALAVSLGLRSTVIIKVLAPTDNPKIHVYFPNMDLDETLPLKPIIEQLFTTSISRKCSWNEPTKIDHESHLKKVDGVLHMIRPGFDDLLSNQRNSLRCFMYAFGGIFGNSGLNISDFSIKLTSDLTVGAGTGSSASFSVCICAAMLQLVKLKDSENVGDFSVEEKNIVSTWAYNCEKITHGAPSGVDNTTCTHGSLVSFKKGEDPLLLPSPELRVLLVDSRVGRETSRLVAAVKVLHGRNVAAVDHIMEAMNHVALKAAELLKKLSNTKSKEDIEAIYKHLHELWEMNHCLLASLGVSHPVLETIRSAARDHGLACKLTGAGGGGNAIVLIPPSTEESTVDALKTKLMNSGFRVTDTLVGGKGVEIHN</sequence>
<evidence type="ECO:0000256" key="10">
    <source>
        <dbReference type="ARBA" id="ARBA00022840"/>
    </source>
</evidence>
<evidence type="ECO:0000256" key="1">
    <source>
        <dbReference type="ARBA" id="ARBA00004496"/>
    </source>
</evidence>
<evidence type="ECO:0000256" key="4">
    <source>
        <dbReference type="ARBA" id="ARBA00022490"/>
    </source>
</evidence>
<comment type="catalytic activity">
    <reaction evidence="18">
        <text>(R)-mevalonate + ATP = (R)-5-phosphomevalonate + ADP + H(+)</text>
        <dbReference type="Rhea" id="RHEA:17065"/>
        <dbReference type="ChEBI" id="CHEBI:15378"/>
        <dbReference type="ChEBI" id="CHEBI:30616"/>
        <dbReference type="ChEBI" id="CHEBI:36464"/>
        <dbReference type="ChEBI" id="CHEBI:58146"/>
        <dbReference type="ChEBI" id="CHEBI:456216"/>
        <dbReference type="EC" id="2.7.1.36"/>
    </reaction>
</comment>
<keyword evidence="12 18" id="KW-0752">Steroid biosynthesis</keyword>
<keyword evidence="10 18" id="KW-0067">ATP-binding</keyword>
<evidence type="ECO:0000256" key="8">
    <source>
        <dbReference type="ARBA" id="ARBA00022741"/>
    </source>
</evidence>
<keyword evidence="16 18" id="KW-0753">Steroid metabolism</keyword>
<evidence type="ECO:0000256" key="11">
    <source>
        <dbReference type="ARBA" id="ARBA00022842"/>
    </source>
</evidence>
<evidence type="ECO:0000256" key="17">
    <source>
        <dbReference type="ARBA" id="ARBA00029438"/>
    </source>
</evidence>
<keyword evidence="11" id="KW-0460">Magnesium</keyword>
<keyword evidence="14 18" id="KW-0443">Lipid metabolism</keyword>
<comment type="subcellular location">
    <subcellularLocation>
        <location evidence="1 18">Cytoplasm</location>
    </subcellularLocation>
</comment>
<dbReference type="EMBL" id="CAJQZP010001449">
    <property type="protein sequence ID" value="CAG5047250.1"/>
    <property type="molecule type" value="Genomic_DNA"/>
</dbReference>
<dbReference type="InterPro" id="IPR006205">
    <property type="entry name" value="Mev_gal_kin"/>
</dbReference>
<dbReference type="FunFam" id="3.30.70.890:FF:000003">
    <property type="entry name" value="Mevalonate kinase"/>
    <property type="match status" value="1"/>
</dbReference>
<evidence type="ECO:0000259" key="20">
    <source>
        <dbReference type="Pfam" id="PF08544"/>
    </source>
</evidence>
<reference evidence="21" key="1">
    <citation type="submission" date="2021-04" db="EMBL/GenBank/DDBJ databases">
        <authorList>
            <person name="Tunstrom K."/>
        </authorList>
    </citation>
    <scope>NUCLEOTIDE SEQUENCE</scope>
</reference>
<dbReference type="Pfam" id="PF08544">
    <property type="entry name" value="GHMP_kinases_C"/>
    <property type="match status" value="1"/>
</dbReference>
<dbReference type="GO" id="GO:0019287">
    <property type="term" value="P:isopentenyl diphosphate biosynthetic process, mevalonate pathway"/>
    <property type="evidence" value="ECO:0007669"/>
    <property type="project" value="TreeGrafter"/>
</dbReference>
<feature type="domain" description="GHMP kinase C-terminal" evidence="20">
    <location>
        <begin position="297"/>
        <end position="370"/>
    </location>
</feature>
<dbReference type="GO" id="GO:0006695">
    <property type="term" value="P:cholesterol biosynthetic process"/>
    <property type="evidence" value="ECO:0007669"/>
    <property type="project" value="TreeGrafter"/>
</dbReference>
<comment type="similarity">
    <text evidence="2 18">Belongs to the GHMP kinase family. Mevalonate kinase subfamily.</text>
</comment>
<keyword evidence="9 18" id="KW-0418">Kinase</keyword>
<dbReference type="OrthoDB" id="1652964at2759"/>
<evidence type="ECO:0000256" key="18">
    <source>
        <dbReference type="RuleBase" id="RU363087"/>
    </source>
</evidence>
<dbReference type="GO" id="GO:0046872">
    <property type="term" value="F:metal ion binding"/>
    <property type="evidence" value="ECO:0007669"/>
    <property type="project" value="UniProtKB-KW"/>
</dbReference>
<dbReference type="Pfam" id="PF00288">
    <property type="entry name" value="GHMP_kinases_N"/>
    <property type="match status" value="1"/>
</dbReference>